<dbReference type="InterPro" id="IPR050589">
    <property type="entry name" value="Ikaros_C2H2-ZF"/>
</dbReference>
<feature type="domain" description="C2H2-type" evidence="9">
    <location>
        <begin position="342"/>
        <end position="370"/>
    </location>
</feature>
<evidence type="ECO:0000313" key="11">
    <source>
        <dbReference type="Proteomes" id="UP001151699"/>
    </source>
</evidence>
<dbReference type="EMBL" id="WJQU01000002">
    <property type="protein sequence ID" value="KAJ6641732.1"/>
    <property type="molecule type" value="Genomic_DNA"/>
</dbReference>
<feature type="domain" description="C2H2-type" evidence="9">
    <location>
        <begin position="370"/>
        <end position="397"/>
    </location>
</feature>
<keyword evidence="7" id="KW-0539">Nucleus</keyword>
<evidence type="ECO:0000256" key="4">
    <source>
        <dbReference type="ARBA" id="ARBA00022771"/>
    </source>
</evidence>
<dbReference type="InterPro" id="IPR013087">
    <property type="entry name" value="Znf_C2H2_type"/>
</dbReference>
<feature type="domain" description="C2H2-type" evidence="9">
    <location>
        <begin position="142"/>
        <end position="170"/>
    </location>
</feature>
<evidence type="ECO:0000256" key="7">
    <source>
        <dbReference type="ARBA" id="ARBA00023242"/>
    </source>
</evidence>
<comment type="caution">
    <text evidence="10">The sequence shown here is derived from an EMBL/GenBank/DDBJ whole genome shotgun (WGS) entry which is preliminary data.</text>
</comment>
<reference evidence="10" key="1">
    <citation type="submission" date="2022-07" db="EMBL/GenBank/DDBJ databases">
        <authorList>
            <person name="Trinca V."/>
            <person name="Uliana J.V.C."/>
            <person name="Torres T.T."/>
            <person name="Ward R.J."/>
            <person name="Monesi N."/>
        </authorList>
    </citation>
    <scope>NUCLEOTIDE SEQUENCE</scope>
    <source>
        <strain evidence="10">HSMRA1968</strain>
        <tissue evidence="10">Whole embryos</tissue>
    </source>
</reference>
<dbReference type="SUPFAM" id="SSF57667">
    <property type="entry name" value="beta-beta-alpha zinc fingers"/>
    <property type="match status" value="5"/>
</dbReference>
<keyword evidence="2" id="KW-0479">Metal-binding</keyword>
<sequence>MCWINTKTFHLFYKAVELLQEGYWNSIKTAEINLCVETVKEEPIETEINFDLNLVKSEETKVEAEVVATEVIEEGSKDIASCEQRRFSLNVDKVKFPSRKGTESVFEGKKTKKPKQEIKENKYGHKINDVDFDYQVREYFHMKCDICGDPFETYRSAQKHYRAAHKIEGYLICCGQKFHRRGRVLNHIKYHLNPDEFSCDQCSRKFANKKALALHIENHVPLNSRAFKCDLCPKSFPRETTLIRHKDFVHSPVKCVECDISYPSKSKLSTHIKNTHQPKVTTTRVCDICGKDFANKYILQAHMQAMHSTNENSKFQCDICGSWIKHKGKLKEHMERHWEGTATCSICSKVLINKFSLKIHMRYVHNEKWYPCTICDKTLRTRLSLKEHMAGHTGQDLYECAYCTKTFKSSANMYSHRKKMHLAAWTQD</sequence>
<evidence type="ECO:0000256" key="5">
    <source>
        <dbReference type="ARBA" id="ARBA00022833"/>
    </source>
</evidence>
<feature type="domain" description="C2H2-type" evidence="9">
    <location>
        <begin position="227"/>
        <end position="255"/>
    </location>
</feature>
<feature type="non-terminal residue" evidence="10">
    <location>
        <position position="1"/>
    </location>
</feature>
<dbReference type="Pfam" id="PF13894">
    <property type="entry name" value="zf-C2H2_4"/>
    <property type="match status" value="1"/>
</dbReference>
<organism evidence="10 11">
    <name type="scientific">Pseudolycoriella hygida</name>
    <dbReference type="NCBI Taxonomy" id="35572"/>
    <lineage>
        <taxon>Eukaryota</taxon>
        <taxon>Metazoa</taxon>
        <taxon>Ecdysozoa</taxon>
        <taxon>Arthropoda</taxon>
        <taxon>Hexapoda</taxon>
        <taxon>Insecta</taxon>
        <taxon>Pterygota</taxon>
        <taxon>Neoptera</taxon>
        <taxon>Endopterygota</taxon>
        <taxon>Diptera</taxon>
        <taxon>Nematocera</taxon>
        <taxon>Sciaroidea</taxon>
        <taxon>Sciaridae</taxon>
        <taxon>Pseudolycoriella</taxon>
    </lineage>
</organism>
<dbReference type="GO" id="GO:0006357">
    <property type="term" value="P:regulation of transcription by RNA polymerase II"/>
    <property type="evidence" value="ECO:0007669"/>
    <property type="project" value="TreeGrafter"/>
</dbReference>
<feature type="domain" description="C2H2-type" evidence="9">
    <location>
        <begin position="253"/>
        <end position="281"/>
    </location>
</feature>
<dbReference type="GO" id="GO:0003700">
    <property type="term" value="F:DNA-binding transcription factor activity"/>
    <property type="evidence" value="ECO:0007669"/>
    <property type="project" value="TreeGrafter"/>
</dbReference>
<feature type="domain" description="C2H2-type" evidence="9">
    <location>
        <begin position="315"/>
        <end position="337"/>
    </location>
</feature>
<dbReference type="Proteomes" id="UP001151699">
    <property type="component" value="Chromosome B"/>
</dbReference>
<dbReference type="Pfam" id="PF00096">
    <property type="entry name" value="zf-C2H2"/>
    <property type="match status" value="6"/>
</dbReference>
<dbReference type="PROSITE" id="PS50157">
    <property type="entry name" value="ZINC_FINGER_C2H2_2"/>
    <property type="match status" value="9"/>
</dbReference>
<dbReference type="SMART" id="SM00355">
    <property type="entry name" value="ZnF_C2H2"/>
    <property type="match status" value="10"/>
</dbReference>
<proteinExistence type="predicted"/>
<feature type="domain" description="C2H2-type" evidence="9">
    <location>
        <begin position="284"/>
        <end position="312"/>
    </location>
</feature>
<evidence type="ECO:0000256" key="6">
    <source>
        <dbReference type="ARBA" id="ARBA00023125"/>
    </source>
</evidence>
<dbReference type="GO" id="GO:0008270">
    <property type="term" value="F:zinc ion binding"/>
    <property type="evidence" value="ECO:0007669"/>
    <property type="project" value="UniProtKB-KW"/>
</dbReference>
<keyword evidence="11" id="KW-1185">Reference proteome</keyword>
<keyword evidence="4 8" id="KW-0863">Zinc-finger</keyword>
<comment type="subcellular location">
    <subcellularLocation>
        <location evidence="1">Nucleus</location>
    </subcellularLocation>
</comment>
<dbReference type="GO" id="GO:0005634">
    <property type="term" value="C:nucleus"/>
    <property type="evidence" value="ECO:0007669"/>
    <property type="project" value="UniProtKB-SubCell"/>
</dbReference>
<dbReference type="PANTHER" id="PTHR24404">
    <property type="entry name" value="ZINC FINGER PROTEIN"/>
    <property type="match status" value="1"/>
</dbReference>
<accession>A0A9Q0N2C1</accession>
<feature type="domain" description="C2H2-type" evidence="9">
    <location>
        <begin position="398"/>
        <end position="421"/>
    </location>
</feature>
<dbReference type="PROSITE" id="PS00028">
    <property type="entry name" value="ZINC_FINGER_C2H2_1"/>
    <property type="match status" value="9"/>
</dbReference>
<keyword evidence="6" id="KW-0238">DNA-binding</keyword>
<dbReference type="Gene3D" id="3.30.160.60">
    <property type="entry name" value="Classic Zinc Finger"/>
    <property type="match status" value="6"/>
</dbReference>
<protein>
    <submittedName>
        <fullName evidence="10">Transcription factor grauzone</fullName>
    </submittedName>
</protein>
<keyword evidence="5" id="KW-0862">Zinc</keyword>
<evidence type="ECO:0000313" key="10">
    <source>
        <dbReference type="EMBL" id="KAJ6641732.1"/>
    </source>
</evidence>
<dbReference type="InterPro" id="IPR036236">
    <property type="entry name" value="Znf_C2H2_sf"/>
</dbReference>
<dbReference type="PANTHER" id="PTHR24404:SF114">
    <property type="entry name" value="KLUMPFUSS, ISOFORM B-RELATED"/>
    <property type="match status" value="1"/>
</dbReference>
<dbReference type="OrthoDB" id="3565419at2759"/>
<evidence type="ECO:0000256" key="8">
    <source>
        <dbReference type="PROSITE-ProRule" id="PRU00042"/>
    </source>
</evidence>
<evidence type="ECO:0000256" key="3">
    <source>
        <dbReference type="ARBA" id="ARBA00022737"/>
    </source>
</evidence>
<evidence type="ECO:0000259" key="9">
    <source>
        <dbReference type="PROSITE" id="PS50157"/>
    </source>
</evidence>
<dbReference type="GO" id="GO:0000978">
    <property type="term" value="F:RNA polymerase II cis-regulatory region sequence-specific DNA binding"/>
    <property type="evidence" value="ECO:0007669"/>
    <property type="project" value="TreeGrafter"/>
</dbReference>
<dbReference type="AlphaFoldDB" id="A0A9Q0N2C1"/>
<evidence type="ECO:0000256" key="1">
    <source>
        <dbReference type="ARBA" id="ARBA00004123"/>
    </source>
</evidence>
<gene>
    <name evidence="10" type="primary">grau_15</name>
    <name evidence="10" type="ORF">Bhyg_06672</name>
</gene>
<keyword evidence="3" id="KW-0677">Repeat</keyword>
<evidence type="ECO:0000256" key="2">
    <source>
        <dbReference type="ARBA" id="ARBA00022723"/>
    </source>
</evidence>
<feature type="domain" description="C2H2-type" evidence="9">
    <location>
        <begin position="197"/>
        <end position="224"/>
    </location>
</feature>
<name>A0A9Q0N2C1_9DIPT</name>